<protein>
    <submittedName>
        <fullName evidence="1">Uncharacterized protein</fullName>
    </submittedName>
</protein>
<evidence type="ECO:0000313" key="1">
    <source>
        <dbReference type="EMBL" id="JAH39273.1"/>
    </source>
</evidence>
<accession>A0A0E9SFL7</accession>
<name>A0A0E9SFL7_ANGAN</name>
<reference evidence="1" key="1">
    <citation type="submission" date="2014-11" db="EMBL/GenBank/DDBJ databases">
        <authorList>
            <person name="Amaro Gonzalez C."/>
        </authorList>
    </citation>
    <scope>NUCLEOTIDE SEQUENCE</scope>
</reference>
<proteinExistence type="predicted"/>
<dbReference type="AlphaFoldDB" id="A0A0E9SFL7"/>
<sequence length="26" mass="3237">MDTQNNTWSESFNKKFRVKFSEQQKK</sequence>
<organism evidence="1">
    <name type="scientific">Anguilla anguilla</name>
    <name type="common">European freshwater eel</name>
    <name type="synonym">Muraena anguilla</name>
    <dbReference type="NCBI Taxonomy" id="7936"/>
    <lineage>
        <taxon>Eukaryota</taxon>
        <taxon>Metazoa</taxon>
        <taxon>Chordata</taxon>
        <taxon>Craniata</taxon>
        <taxon>Vertebrata</taxon>
        <taxon>Euteleostomi</taxon>
        <taxon>Actinopterygii</taxon>
        <taxon>Neopterygii</taxon>
        <taxon>Teleostei</taxon>
        <taxon>Anguilliformes</taxon>
        <taxon>Anguillidae</taxon>
        <taxon>Anguilla</taxon>
    </lineage>
</organism>
<reference evidence="1" key="2">
    <citation type="journal article" date="2015" name="Fish Shellfish Immunol.">
        <title>Early steps in the European eel (Anguilla anguilla)-Vibrio vulnificus interaction in the gills: Role of the RtxA13 toxin.</title>
        <authorList>
            <person name="Callol A."/>
            <person name="Pajuelo D."/>
            <person name="Ebbesson L."/>
            <person name="Teles M."/>
            <person name="MacKenzie S."/>
            <person name="Amaro C."/>
        </authorList>
    </citation>
    <scope>NUCLEOTIDE SEQUENCE</scope>
</reference>
<dbReference type="EMBL" id="GBXM01069304">
    <property type="protein sequence ID" value="JAH39273.1"/>
    <property type="molecule type" value="Transcribed_RNA"/>
</dbReference>